<name>A0A941EZW1_9BACT</name>
<keyword evidence="1" id="KW-0472">Membrane</keyword>
<organism evidence="2 3">
    <name type="scientific">Carboxylicivirga sediminis</name>
    <dbReference type="NCBI Taxonomy" id="2006564"/>
    <lineage>
        <taxon>Bacteria</taxon>
        <taxon>Pseudomonadati</taxon>
        <taxon>Bacteroidota</taxon>
        <taxon>Bacteroidia</taxon>
        <taxon>Marinilabiliales</taxon>
        <taxon>Marinilabiliaceae</taxon>
        <taxon>Carboxylicivirga</taxon>
    </lineage>
</organism>
<sequence length="472" mass="51544">MNPIKYLNGLGVVASGKRTLKDGSRYDKYFALPKMDYKYLTYSGSTNDTIGFMADIIKNTLADTKAIAPVLKGRDLGTTLSNIFSFVFDHIQYKPDDPQNEELRRPIRAWADRQSGVDCDCYSILIGSILSNLNIPFALRMVKIGGKPYFQHVYVVVPKNGKRTGLSRDYYTVDPVLDTFNEEHPFTGKYDLFMQPIKYLNGVPSASLNGLQGNAIDNLYYSEEAAETPETNVIFFDGIDYYDRVNVPGMNGLNGLQGLGDLGFLRKIWGAVKTVGKSIKKIGKKAVKRIVHKKDGSKRGIFKLFSKKDRNQEAMSPMASQGLSPVSVSAPKSLTPIGTPAGSDASVSPKDMIDIAKNMDNSMGVDSILNLTRSLLPDNTMVAQLIDAKAQASAAANKGVSPLETRLMATDAAKAQTAEAKVMAAENKADMLETMYNMNQKQAGFSLNNPMSMLMVGGLLLGGMMLIKSKSA</sequence>
<protein>
    <recommendedName>
        <fullName evidence="4">Transglutaminase domain-containing protein</fullName>
    </recommendedName>
</protein>
<evidence type="ECO:0000313" key="3">
    <source>
        <dbReference type="Proteomes" id="UP000679220"/>
    </source>
</evidence>
<keyword evidence="1" id="KW-0812">Transmembrane</keyword>
<proteinExistence type="predicted"/>
<accession>A0A941EZW1</accession>
<gene>
    <name evidence="2" type="ORF">KDU71_02505</name>
</gene>
<dbReference type="Proteomes" id="UP000679220">
    <property type="component" value="Unassembled WGS sequence"/>
</dbReference>
<comment type="caution">
    <text evidence="2">The sequence shown here is derived from an EMBL/GenBank/DDBJ whole genome shotgun (WGS) entry which is preliminary data.</text>
</comment>
<keyword evidence="1" id="KW-1133">Transmembrane helix</keyword>
<evidence type="ECO:0000256" key="1">
    <source>
        <dbReference type="SAM" id="Phobius"/>
    </source>
</evidence>
<reference evidence="2" key="2">
    <citation type="submission" date="2021-04" db="EMBL/GenBank/DDBJ databases">
        <authorList>
            <person name="Zhang T."/>
            <person name="Zhang Y."/>
            <person name="Lu D."/>
            <person name="Zuo D."/>
            <person name="Du Z."/>
        </authorList>
    </citation>
    <scope>NUCLEOTIDE SEQUENCE</scope>
    <source>
        <strain evidence="2">JR1</strain>
    </source>
</reference>
<reference evidence="2" key="1">
    <citation type="journal article" date="2018" name="Int. J. Syst. Evol. Microbiol.">
        <title>Carboxylicivirga sediminis sp. nov., isolated from coastal sediment.</title>
        <authorList>
            <person name="Wang F.Q."/>
            <person name="Ren L.H."/>
            <person name="Zou R.J."/>
            <person name="Sun Y.Z."/>
            <person name="Liu X.J."/>
            <person name="Jiang F."/>
            <person name="Liu L.J."/>
        </authorList>
    </citation>
    <scope>NUCLEOTIDE SEQUENCE</scope>
    <source>
        <strain evidence="2">JR1</strain>
    </source>
</reference>
<dbReference type="EMBL" id="JAGTAR010000002">
    <property type="protein sequence ID" value="MBR8534416.1"/>
    <property type="molecule type" value="Genomic_DNA"/>
</dbReference>
<evidence type="ECO:0000313" key="2">
    <source>
        <dbReference type="EMBL" id="MBR8534416.1"/>
    </source>
</evidence>
<evidence type="ECO:0008006" key="4">
    <source>
        <dbReference type="Google" id="ProtNLM"/>
    </source>
</evidence>
<keyword evidence="3" id="KW-1185">Reference proteome</keyword>
<dbReference type="AlphaFoldDB" id="A0A941EZW1"/>
<dbReference type="RefSeq" id="WP_212188320.1">
    <property type="nucleotide sequence ID" value="NZ_JAGTAR010000002.1"/>
</dbReference>
<feature type="transmembrane region" description="Helical" evidence="1">
    <location>
        <begin position="450"/>
        <end position="467"/>
    </location>
</feature>